<name>A0AAD4NHJ8_9BILA</name>
<dbReference type="EMBL" id="JAKKPZ010000001">
    <property type="protein sequence ID" value="KAI1728865.1"/>
    <property type="molecule type" value="Genomic_DNA"/>
</dbReference>
<protein>
    <submittedName>
        <fullName evidence="1">Uncharacterized protein</fullName>
    </submittedName>
</protein>
<dbReference type="Proteomes" id="UP001201812">
    <property type="component" value="Unassembled WGS sequence"/>
</dbReference>
<comment type="caution">
    <text evidence="1">The sequence shown here is derived from an EMBL/GenBank/DDBJ whole genome shotgun (WGS) entry which is preliminary data.</text>
</comment>
<organism evidence="1 2">
    <name type="scientific">Ditylenchus destructor</name>
    <dbReference type="NCBI Taxonomy" id="166010"/>
    <lineage>
        <taxon>Eukaryota</taxon>
        <taxon>Metazoa</taxon>
        <taxon>Ecdysozoa</taxon>
        <taxon>Nematoda</taxon>
        <taxon>Chromadorea</taxon>
        <taxon>Rhabditida</taxon>
        <taxon>Tylenchina</taxon>
        <taxon>Tylenchomorpha</taxon>
        <taxon>Sphaerularioidea</taxon>
        <taxon>Anguinidae</taxon>
        <taxon>Anguininae</taxon>
        <taxon>Ditylenchus</taxon>
    </lineage>
</organism>
<sequence length="167" mass="18697">MKLLKERKCCPVPFVFPLLPVEIGPYLVTPLIVYGSASCFLESELEFPFRPPMEECSTDRDTSAIKRTTLRVIISSTSIPGSITANSYFVALEKGKGNEIKTTIPQKTPIISQNYDGKINRSSWDTANSVFKLLVNCCFINDSNEYSIGYLFATINTQKLYIYLIGS</sequence>
<dbReference type="AlphaFoldDB" id="A0AAD4NHJ8"/>
<proteinExistence type="predicted"/>
<keyword evidence="2" id="KW-1185">Reference proteome</keyword>
<evidence type="ECO:0000313" key="2">
    <source>
        <dbReference type="Proteomes" id="UP001201812"/>
    </source>
</evidence>
<gene>
    <name evidence="1" type="ORF">DdX_01069</name>
</gene>
<accession>A0AAD4NHJ8</accession>
<reference evidence="1" key="1">
    <citation type="submission" date="2022-01" db="EMBL/GenBank/DDBJ databases">
        <title>Genome Sequence Resource for Two Populations of Ditylenchus destructor, the Migratory Endoparasitic Phytonematode.</title>
        <authorList>
            <person name="Zhang H."/>
            <person name="Lin R."/>
            <person name="Xie B."/>
        </authorList>
    </citation>
    <scope>NUCLEOTIDE SEQUENCE</scope>
    <source>
        <strain evidence="1">BazhouSP</strain>
    </source>
</reference>
<evidence type="ECO:0000313" key="1">
    <source>
        <dbReference type="EMBL" id="KAI1728865.1"/>
    </source>
</evidence>